<evidence type="ECO:0000313" key="3">
    <source>
        <dbReference type="EMBL" id="KAK9120125.1"/>
    </source>
</evidence>
<keyword evidence="4" id="KW-1185">Reference proteome</keyword>
<accession>A0AAP0IRK9</accession>
<dbReference type="Proteomes" id="UP001419268">
    <property type="component" value="Unassembled WGS sequence"/>
</dbReference>
<feature type="signal peptide" evidence="2">
    <location>
        <begin position="1"/>
        <end position="16"/>
    </location>
</feature>
<proteinExistence type="predicted"/>
<evidence type="ECO:0000313" key="4">
    <source>
        <dbReference type="Proteomes" id="UP001419268"/>
    </source>
</evidence>
<protein>
    <recommendedName>
        <fullName evidence="5">Secreted protein</fullName>
    </recommendedName>
</protein>
<dbReference type="AlphaFoldDB" id="A0AAP0IRK9"/>
<evidence type="ECO:0000256" key="1">
    <source>
        <dbReference type="SAM" id="MobiDB-lite"/>
    </source>
</evidence>
<comment type="caution">
    <text evidence="3">The sequence shown here is derived from an EMBL/GenBank/DDBJ whole genome shotgun (WGS) entry which is preliminary data.</text>
</comment>
<organism evidence="3 4">
    <name type="scientific">Stephania cephalantha</name>
    <dbReference type="NCBI Taxonomy" id="152367"/>
    <lineage>
        <taxon>Eukaryota</taxon>
        <taxon>Viridiplantae</taxon>
        <taxon>Streptophyta</taxon>
        <taxon>Embryophyta</taxon>
        <taxon>Tracheophyta</taxon>
        <taxon>Spermatophyta</taxon>
        <taxon>Magnoliopsida</taxon>
        <taxon>Ranunculales</taxon>
        <taxon>Menispermaceae</taxon>
        <taxon>Menispermoideae</taxon>
        <taxon>Cissampelideae</taxon>
        <taxon>Stephania</taxon>
    </lineage>
</organism>
<reference evidence="3 4" key="1">
    <citation type="submission" date="2024-01" db="EMBL/GenBank/DDBJ databases">
        <title>Genome assemblies of Stephania.</title>
        <authorList>
            <person name="Yang L."/>
        </authorList>
    </citation>
    <scope>NUCLEOTIDE SEQUENCE [LARGE SCALE GENOMIC DNA]</scope>
    <source>
        <strain evidence="3">JXDWG</strain>
        <tissue evidence="3">Leaf</tissue>
    </source>
</reference>
<evidence type="ECO:0008006" key="5">
    <source>
        <dbReference type="Google" id="ProtNLM"/>
    </source>
</evidence>
<gene>
    <name evidence="3" type="ORF">Scep_018218</name>
</gene>
<feature type="region of interest" description="Disordered" evidence="1">
    <location>
        <begin position="29"/>
        <end position="51"/>
    </location>
</feature>
<keyword evidence="2" id="KW-0732">Signal</keyword>
<sequence>MQIHYLLLQFITSAAAAVITVAANPAVTTSHRQHRWPPSSSLSARSGPEREREGRLIVGIEGLINLDQTSNEKCMWRL</sequence>
<evidence type="ECO:0000256" key="2">
    <source>
        <dbReference type="SAM" id="SignalP"/>
    </source>
</evidence>
<feature type="chain" id="PRO_5042826087" description="Secreted protein" evidence="2">
    <location>
        <begin position="17"/>
        <end position="78"/>
    </location>
</feature>
<name>A0AAP0IRK9_9MAGN</name>
<dbReference type="EMBL" id="JBBNAG010000007">
    <property type="protein sequence ID" value="KAK9120125.1"/>
    <property type="molecule type" value="Genomic_DNA"/>
</dbReference>